<reference evidence="2" key="1">
    <citation type="submission" date="2022-09" db="EMBL/GenBank/DDBJ databases">
        <title>Aureispira anguillicida sp. nov., isolated from Leptocephalus of Japanese eel Anguilla japonica.</title>
        <authorList>
            <person name="Yuasa K."/>
            <person name="Mekata T."/>
            <person name="Ikunari K."/>
        </authorList>
    </citation>
    <scope>NUCLEOTIDE SEQUENCE</scope>
    <source>
        <strain evidence="2">EL160426</strain>
    </source>
</reference>
<dbReference type="Gene3D" id="3.40.50.1820">
    <property type="entry name" value="alpha/beta hydrolase"/>
    <property type="match status" value="1"/>
</dbReference>
<evidence type="ECO:0000259" key="1">
    <source>
        <dbReference type="Pfam" id="PF00561"/>
    </source>
</evidence>
<protein>
    <submittedName>
        <fullName evidence="2">Alpha/beta hydrolase</fullName>
    </submittedName>
</protein>
<keyword evidence="2" id="KW-0378">Hydrolase</keyword>
<proteinExistence type="predicted"/>
<dbReference type="EMBL" id="AP026867">
    <property type="protein sequence ID" value="BDS14775.1"/>
    <property type="molecule type" value="Genomic_DNA"/>
</dbReference>
<dbReference type="KEGG" id="aup:AsAng_0055570"/>
<organism evidence="2 3">
    <name type="scientific">Aureispira anguillae</name>
    <dbReference type="NCBI Taxonomy" id="2864201"/>
    <lineage>
        <taxon>Bacteria</taxon>
        <taxon>Pseudomonadati</taxon>
        <taxon>Bacteroidota</taxon>
        <taxon>Saprospiria</taxon>
        <taxon>Saprospirales</taxon>
        <taxon>Saprospiraceae</taxon>
        <taxon>Aureispira</taxon>
    </lineage>
</organism>
<dbReference type="Pfam" id="PF00561">
    <property type="entry name" value="Abhydrolase_1"/>
    <property type="match status" value="1"/>
</dbReference>
<accession>A0A915YKI9</accession>
<evidence type="ECO:0000313" key="2">
    <source>
        <dbReference type="EMBL" id="BDS14775.1"/>
    </source>
</evidence>
<dbReference type="InterPro" id="IPR029058">
    <property type="entry name" value="AB_hydrolase_fold"/>
</dbReference>
<feature type="domain" description="AB hydrolase-1" evidence="1">
    <location>
        <begin position="52"/>
        <end position="179"/>
    </location>
</feature>
<evidence type="ECO:0000313" key="3">
    <source>
        <dbReference type="Proteomes" id="UP001060919"/>
    </source>
</evidence>
<dbReference type="PROSITE" id="PS00699">
    <property type="entry name" value="NITROGENASE_1_1"/>
    <property type="match status" value="1"/>
</dbReference>
<dbReference type="SUPFAM" id="SSF53474">
    <property type="entry name" value="alpha/beta-Hydrolases"/>
    <property type="match status" value="1"/>
</dbReference>
<keyword evidence="3" id="KW-1185">Reference proteome</keyword>
<dbReference type="PANTHER" id="PTHR46438:SF11">
    <property type="entry name" value="LIPASE-RELATED"/>
    <property type="match status" value="1"/>
</dbReference>
<dbReference type="GO" id="GO:0016163">
    <property type="term" value="F:nitrogenase activity"/>
    <property type="evidence" value="ECO:0007669"/>
    <property type="project" value="InterPro"/>
</dbReference>
<dbReference type="InterPro" id="IPR000318">
    <property type="entry name" value="Nase_comp1_CS"/>
</dbReference>
<dbReference type="Proteomes" id="UP001060919">
    <property type="component" value="Chromosome"/>
</dbReference>
<gene>
    <name evidence="2" type="ORF">AsAng_0055570</name>
</gene>
<dbReference type="AlphaFoldDB" id="A0A915YKI9"/>
<name>A0A915YKI9_9BACT</name>
<dbReference type="PANTHER" id="PTHR46438">
    <property type="entry name" value="ALPHA/BETA-HYDROLASES SUPERFAMILY PROTEIN"/>
    <property type="match status" value="1"/>
</dbReference>
<dbReference type="GO" id="GO:0016787">
    <property type="term" value="F:hydrolase activity"/>
    <property type="evidence" value="ECO:0007669"/>
    <property type="project" value="UniProtKB-KW"/>
</dbReference>
<dbReference type="RefSeq" id="WP_264789984.1">
    <property type="nucleotide sequence ID" value="NZ_AP026867.1"/>
</dbReference>
<sequence>MNSLYTSPKHKKEILALYQQKLEQLSIQYNSQFVETDFGTTHVIVTGAPSKPPLVLVHGSNGCAPIALEVYPNLSKQYQVFAVDVLAQPNKSAETRLSMKDQSYGLWLNQTINQLALKDVTLVGFSLGGLIILKTLIQNERNIKEVFLTAPAYIVNGNPLKLMAKVFIPMKLYLLTKKSHYLNKFLSTLFSEKDAFALQFLAKVFMHFKMDFSPVPTIKTTEAKSIETPITLIAAKQDLMFPGLKMLKRAKKIFPSLKKTILLDPSLHVQSQEMNRSIESLIMNPQNSHDEH</sequence>
<dbReference type="InterPro" id="IPR000073">
    <property type="entry name" value="AB_hydrolase_1"/>
</dbReference>